<dbReference type="InterPro" id="IPR027417">
    <property type="entry name" value="P-loop_NTPase"/>
</dbReference>
<dbReference type="HAMAP" id="MF_00092">
    <property type="entry name" value="MutS2"/>
    <property type="match status" value="1"/>
</dbReference>
<evidence type="ECO:0000256" key="2">
    <source>
        <dbReference type="ARBA" id="ARBA00022730"/>
    </source>
</evidence>
<dbReference type="GO" id="GO:0045910">
    <property type="term" value="P:negative regulation of DNA recombination"/>
    <property type="evidence" value="ECO:0007669"/>
    <property type="project" value="InterPro"/>
</dbReference>
<comment type="function">
    <text evidence="9">Acts as a ribosome collision sensor, splitting the ribosome into its 2 subunits. Detects stalled/collided 70S ribosomes which it binds and splits by an ATP-hydrolysis driven conformational change. Acts upstream of the ribosome quality control system (RQC), a ribosome-associated complex that mediates the extraction of incompletely synthesized nascent chains from stalled ribosomes and their subsequent degradation. Probably generates substrates for RQC.</text>
</comment>
<keyword evidence="5 9" id="KW-0378">Hydrolase</keyword>
<accession>A0A0F4KU35</accession>
<dbReference type="Pfam" id="PF01713">
    <property type="entry name" value="Smr"/>
    <property type="match status" value="1"/>
</dbReference>
<dbReference type="SUPFAM" id="SSF48334">
    <property type="entry name" value="DNA repair protein MutS, domain III"/>
    <property type="match status" value="1"/>
</dbReference>
<dbReference type="PATRIC" id="fig|1218508.4.peg.479"/>
<dbReference type="PANTHER" id="PTHR48466">
    <property type="entry name" value="OS10G0509000 PROTEIN-RELATED"/>
    <property type="match status" value="1"/>
</dbReference>
<dbReference type="InterPro" id="IPR036187">
    <property type="entry name" value="DNA_mismatch_repair_MutS_sf"/>
</dbReference>
<dbReference type="NCBIfam" id="TIGR01069">
    <property type="entry name" value="mutS2"/>
    <property type="match status" value="1"/>
</dbReference>
<comment type="similarity">
    <text evidence="9">Belongs to the DNA mismatch repair MutS family. MutS2 subfamily.</text>
</comment>
<dbReference type="GO" id="GO:0043023">
    <property type="term" value="F:ribosomal large subunit binding"/>
    <property type="evidence" value="ECO:0007669"/>
    <property type="project" value="UniProtKB-UniRule"/>
</dbReference>
<comment type="subunit">
    <text evidence="9">Homodimer. Binds to stalled ribosomes, contacting rRNA.</text>
</comment>
<dbReference type="PIRSF" id="PIRSF005814">
    <property type="entry name" value="MutS_YshD"/>
    <property type="match status" value="1"/>
</dbReference>
<dbReference type="GO" id="GO:0004519">
    <property type="term" value="F:endonuclease activity"/>
    <property type="evidence" value="ECO:0007669"/>
    <property type="project" value="UniProtKB-UniRule"/>
</dbReference>
<keyword evidence="6 9" id="KW-0067">ATP-binding</keyword>
<dbReference type="InterPro" id="IPR005747">
    <property type="entry name" value="MutS2"/>
</dbReference>
<name>A0A0F4KU35_9LACO</name>
<keyword evidence="3 9" id="KW-0547">Nucleotide-binding</keyword>
<dbReference type="FunFam" id="3.40.50.300:FF:000830">
    <property type="entry name" value="Endonuclease MutS2"/>
    <property type="match status" value="1"/>
</dbReference>
<keyword evidence="4 9" id="KW-0255">Endonuclease</keyword>
<dbReference type="STRING" id="1218508.JG29_04680"/>
<evidence type="ECO:0000259" key="11">
    <source>
        <dbReference type="PROSITE" id="PS50828"/>
    </source>
</evidence>
<dbReference type="OrthoDB" id="9808166at2"/>
<feature type="binding site" evidence="9">
    <location>
        <begin position="334"/>
        <end position="341"/>
    </location>
    <ligand>
        <name>ATP</name>
        <dbReference type="ChEBI" id="CHEBI:30616"/>
    </ligand>
</feature>
<dbReference type="InterPro" id="IPR000432">
    <property type="entry name" value="DNA_mismatch_repair_MutS_C"/>
</dbReference>
<dbReference type="InterPro" id="IPR036063">
    <property type="entry name" value="Smr_dom_sf"/>
</dbReference>
<dbReference type="GO" id="GO:0006298">
    <property type="term" value="P:mismatch repair"/>
    <property type="evidence" value="ECO:0007669"/>
    <property type="project" value="InterPro"/>
</dbReference>
<evidence type="ECO:0000256" key="3">
    <source>
        <dbReference type="ARBA" id="ARBA00022741"/>
    </source>
</evidence>
<evidence type="ECO:0000256" key="4">
    <source>
        <dbReference type="ARBA" id="ARBA00022759"/>
    </source>
</evidence>
<keyword evidence="8 9" id="KW-0238">DNA-binding</keyword>
<evidence type="ECO:0000256" key="8">
    <source>
        <dbReference type="ARBA" id="ARBA00023125"/>
    </source>
</evidence>
<dbReference type="Proteomes" id="UP000033695">
    <property type="component" value="Unassembled WGS sequence"/>
</dbReference>
<dbReference type="InterPro" id="IPR045076">
    <property type="entry name" value="MutS"/>
</dbReference>
<dbReference type="EMBL" id="JXBZ01000003">
    <property type="protein sequence ID" value="KJY49504.1"/>
    <property type="molecule type" value="Genomic_DNA"/>
</dbReference>
<dbReference type="PROSITE" id="PS00486">
    <property type="entry name" value="DNA_MISMATCH_REPAIR_2"/>
    <property type="match status" value="1"/>
</dbReference>
<dbReference type="GO" id="GO:0072344">
    <property type="term" value="P:rescue of stalled ribosome"/>
    <property type="evidence" value="ECO:0007669"/>
    <property type="project" value="UniProtKB-UniRule"/>
</dbReference>
<dbReference type="HOGENOM" id="CLU_011252_2_1_9"/>
<dbReference type="InterPro" id="IPR002625">
    <property type="entry name" value="Smr_dom"/>
</dbReference>
<dbReference type="InterPro" id="IPR007696">
    <property type="entry name" value="DNA_mismatch_repair_MutS_core"/>
</dbReference>
<dbReference type="SUPFAM" id="SSF52540">
    <property type="entry name" value="P-loop containing nucleoside triphosphate hydrolases"/>
    <property type="match status" value="1"/>
</dbReference>
<evidence type="ECO:0000256" key="7">
    <source>
        <dbReference type="ARBA" id="ARBA00022884"/>
    </source>
</evidence>
<proteinExistence type="inferred from homology"/>
<keyword evidence="10" id="KW-0175">Coiled coil</keyword>
<keyword evidence="13" id="KW-1185">Reference proteome</keyword>
<organism evidence="12 13">
    <name type="scientific">Bombilactobacillus mellis</name>
    <dbReference type="NCBI Taxonomy" id="1218508"/>
    <lineage>
        <taxon>Bacteria</taxon>
        <taxon>Bacillati</taxon>
        <taxon>Bacillota</taxon>
        <taxon>Bacilli</taxon>
        <taxon>Lactobacillales</taxon>
        <taxon>Lactobacillaceae</taxon>
        <taxon>Bombilactobacillus</taxon>
    </lineage>
</organism>
<dbReference type="InterPro" id="IPR046893">
    <property type="entry name" value="MSSS"/>
</dbReference>
<dbReference type="GO" id="GO:0140664">
    <property type="term" value="F:ATP-dependent DNA damage sensor activity"/>
    <property type="evidence" value="ECO:0007669"/>
    <property type="project" value="InterPro"/>
</dbReference>
<dbReference type="SMART" id="SM00534">
    <property type="entry name" value="MUTSac"/>
    <property type="match status" value="1"/>
</dbReference>
<evidence type="ECO:0000256" key="9">
    <source>
        <dbReference type="HAMAP-Rule" id="MF_00092"/>
    </source>
</evidence>
<dbReference type="SUPFAM" id="SSF160443">
    <property type="entry name" value="SMR domain-like"/>
    <property type="match status" value="1"/>
</dbReference>
<comment type="caution">
    <text evidence="12">The sequence shown here is derived from an EMBL/GenBank/DDBJ whole genome shotgun (WGS) entry which is preliminary data.</text>
</comment>
<dbReference type="AlphaFoldDB" id="A0A0F4KU35"/>
<dbReference type="PROSITE" id="PS50828">
    <property type="entry name" value="SMR"/>
    <property type="match status" value="1"/>
</dbReference>
<dbReference type="EC" id="3.1.-.-" evidence="9"/>
<dbReference type="RefSeq" id="WP_045922347.1">
    <property type="nucleotide sequence ID" value="NZ_JBHTHW010000004.1"/>
</dbReference>
<evidence type="ECO:0000256" key="10">
    <source>
        <dbReference type="SAM" id="Coils"/>
    </source>
</evidence>
<dbReference type="GO" id="GO:0005524">
    <property type="term" value="F:ATP binding"/>
    <property type="evidence" value="ECO:0007669"/>
    <property type="project" value="UniProtKB-UniRule"/>
</dbReference>
<dbReference type="GO" id="GO:0019843">
    <property type="term" value="F:rRNA binding"/>
    <property type="evidence" value="ECO:0007669"/>
    <property type="project" value="UniProtKB-UniRule"/>
</dbReference>
<dbReference type="GO" id="GO:0030983">
    <property type="term" value="F:mismatched DNA binding"/>
    <property type="evidence" value="ECO:0007669"/>
    <property type="project" value="InterPro"/>
</dbReference>
<dbReference type="SMART" id="SM00463">
    <property type="entry name" value="SMR"/>
    <property type="match status" value="1"/>
</dbReference>
<dbReference type="Gene3D" id="3.30.1370.110">
    <property type="match status" value="1"/>
</dbReference>
<comment type="function">
    <text evidence="9">Endonuclease that is involved in the suppression of homologous recombination and thus may have a key role in the control of bacterial genetic diversity.</text>
</comment>
<dbReference type="GO" id="GO:0016887">
    <property type="term" value="F:ATP hydrolysis activity"/>
    <property type="evidence" value="ECO:0007669"/>
    <property type="project" value="InterPro"/>
</dbReference>
<keyword evidence="7 9" id="KW-0694">RNA-binding</keyword>
<dbReference type="Pfam" id="PF00488">
    <property type="entry name" value="MutS_V"/>
    <property type="match status" value="1"/>
</dbReference>
<reference evidence="12 13" key="1">
    <citation type="submission" date="2014-12" db="EMBL/GenBank/DDBJ databases">
        <title>Comparative genomics of the lactic acid bacteria isolated from the honey bee gut.</title>
        <authorList>
            <person name="Ellegaard K.M."/>
            <person name="Tamarit D."/>
            <person name="Javelind E."/>
            <person name="Olofsson T."/>
            <person name="Andersson S.G."/>
            <person name="Vasquez A."/>
        </authorList>
    </citation>
    <scope>NUCLEOTIDE SEQUENCE [LARGE SCALE GENOMIC DNA]</scope>
    <source>
        <strain evidence="12 13">Hon2</strain>
    </source>
</reference>
<dbReference type="EC" id="3.6.4.-" evidence="9"/>
<evidence type="ECO:0000256" key="1">
    <source>
        <dbReference type="ARBA" id="ARBA00022722"/>
    </source>
</evidence>
<evidence type="ECO:0000256" key="5">
    <source>
        <dbReference type="ARBA" id="ARBA00022801"/>
    </source>
</evidence>
<keyword evidence="2 9" id="KW-0699">rRNA-binding</keyword>
<dbReference type="SMART" id="SM00533">
    <property type="entry name" value="MUTSd"/>
    <property type="match status" value="1"/>
</dbReference>
<dbReference type="PANTHER" id="PTHR48466:SF2">
    <property type="entry name" value="OS10G0509000 PROTEIN"/>
    <property type="match status" value="1"/>
</dbReference>
<protein>
    <recommendedName>
        <fullName evidence="9">Endonuclease MutS2</fullName>
        <ecNumber evidence="9">3.1.-.-</ecNumber>
    </recommendedName>
    <alternativeName>
        <fullName evidence="9">Ribosome-associated protein quality control-upstream factor</fullName>
        <shortName evidence="9">RQC-upstream factor</shortName>
        <shortName evidence="9">RqcU</shortName>
        <ecNumber evidence="9">3.6.4.-</ecNumber>
    </alternativeName>
</protein>
<evidence type="ECO:0000313" key="12">
    <source>
        <dbReference type="EMBL" id="KJY49504.1"/>
    </source>
</evidence>
<dbReference type="Gene3D" id="3.40.50.300">
    <property type="entry name" value="P-loop containing nucleotide triphosphate hydrolases"/>
    <property type="match status" value="1"/>
</dbReference>
<feature type="domain" description="Smr" evidence="11">
    <location>
        <begin position="709"/>
        <end position="784"/>
    </location>
</feature>
<sequence length="784" mass="88038">MNKRILQTLEYYKVKNALSQFLITNQGQQQLQKLLPSSQRQQVQDWLNETKDGMDVLRLDQEIPVAATQDIQQELRRLKIFATLNATEIYHISQVLQISQNIKKFMADFREAGVDFRCLYTLADQLVALPQITERLVQSVDASGKILDSASPQLQQIRHTLQVTQQRIRERLEGYVRGSSSKYLSEPLITVREGHLVLPVKQAARRHFGGIVYDQSASGQTVYVEPQSVIGLNNTVQEQQLAEKQELQRILQELSDLIRPYQTELRQNAWLVGHFDLINAKAQYAKLLHATEPLLTADNRFNLKSARHPLIDPQQVVPNSISLGTDYHNLIITGPNTGGKTIVLKTVGLLELMAQSGLFIPAAEGSQVAVFQEIFADIGDEQSIEQNLSTFSSHMDNIINILRQTTTASLVLLDELGAGTDPQEGAALAIALIEAFSQQHCDLMVTTHYPELKVFAYNYAQTINASMEFDQQTLQPTYRLLVGIPGSSNAFDIASRLGMPAQVVERARQLQSGASQDLNAMIQSLEKQRHNYETTTKKYQQQLKEVQQQQQNLAAQTRHLQQQQDQIIDQAKVKANQLVDKSEKQAAKIIKQLRELQARSAATIKDDQLISAQTQLKQLRQERKLQKNKVLQRAKKQKAIKVGDDVHVDNYDQDGVVIGKDKKGNFEVQLGILKMRLPQEQLTKIAGAQQDKKQTVSRHRTRTSLPLQLDLRGKRYAEAMADLDQYIDAALLANYGRVTIIHGFGTGAIRNGVQKYLQSNPRVKKFAYAPANAGGQGATIVDLG</sequence>
<evidence type="ECO:0000313" key="13">
    <source>
        <dbReference type="Proteomes" id="UP000033695"/>
    </source>
</evidence>
<feature type="coiled-coil region" evidence="10">
    <location>
        <begin position="515"/>
        <end position="629"/>
    </location>
</feature>
<dbReference type="Pfam" id="PF20297">
    <property type="entry name" value="MSSS"/>
    <property type="match status" value="1"/>
</dbReference>
<keyword evidence="1 9" id="KW-0540">Nuclease</keyword>
<evidence type="ECO:0000256" key="6">
    <source>
        <dbReference type="ARBA" id="ARBA00022840"/>
    </source>
</evidence>
<gene>
    <name evidence="9 12" type="primary">mutS2</name>
    <name evidence="9" type="synonym">rqcU</name>
    <name evidence="12" type="ORF">JG29_04680</name>
</gene>